<keyword evidence="3" id="KW-0963">Cytoplasm</keyword>
<dbReference type="FunFam" id="3.20.20.80:FF:000064">
    <property type="entry name" value="Oligo-1,6-glucosidase"/>
    <property type="match status" value="1"/>
</dbReference>
<evidence type="ECO:0000256" key="6">
    <source>
        <dbReference type="ARBA" id="ARBA00036217"/>
    </source>
</evidence>
<dbReference type="SUPFAM" id="SSF51011">
    <property type="entry name" value="Glycosyl hydrolase domain"/>
    <property type="match status" value="1"/>
</dbReference>
<dbReference type="EMBL" id="VTEW01000028">
    <property type="protein sequence ID" value="TYS72022.1"/>
    <property type="molecule type" value="Genomic_DNA"/>
</dbReference>
<dbReference type="RefSeq" id="WP_148993075.1">
    <property type="nucleotide sequence ID" value="NZ_VTEW01000028.1"/>
</dbReference>
<dbReference type="Proteomes" id="UP000325054">
    <property type="component" value="Unassembled WGS sequence"/>
</dbReference>
<accession>A0A5D4TC16</accession>
<evidence type="ECO:0000313" key="9">
    <source>
        <dbReference type="EMBL" id="TYS72022.1"/>
    </source>
</evidence>
<dbReference type="FunFam" id="3.90.400.10:FF:000002">
    <property type="entry name" value="Sucrose isomerase"/>
    <property type="match status" value="1"/>
</dbReference>
<evidence type="ECO:0000313" key="10">
    <source>
        <dbReference type="Proteomes" id="UP000325054"/>
    </source>
</evidence>
<dbReference type="Pfam" id="PF23915">
    <property type="entry name" value="SusG_C"/>
    <property type="match status" value="1"/>
</dbReference>
<comment type="caution">
    <text evidence="9">The sequence shown here is derived from an EMBL/GenBank/DDBJ whole genome shotgun (WGS) entry which is preliminary data.</text>
</comment>
<dbReference type="FunFam" id="2.60.40.1180:FF:000007">
    <property type="entry name" value="Sucrose isomerase"/>
    <property type="match status" value="1"/>
</dbReference>
<dbReference type="EC" id="3.2.1.10" evidence="7"/>
<gene>
    <name evidence="9" type="ORF">FZC80_21360</name>
</gene>
<evidence type="ECO:0000256" key="5">
    <source>
        <dbReference type="ARBA" id="ARBA00023295"/>
    </source>
</evidence>
<feature type="domain" description="Glycosyl hydrolase family 13 catalytic" evidence="8">
    <location>
        <begin position="13"/>
        <end position="418"/>
    </location>
</feature>
<dbReference type="InterPro" id="IPR056300">
    <property type="entry name" value="SusG-like_C"/>
</dbReference>
<dbReference type="GO" id="GO:0004574">
    <property type="term" value="F:oligo-1,6-glucosidase activity"/>
    <property type="evidence" value="ECO:0007669"/>
    <property type="project" value="UniProtKB-EC"/>
</dbReference>
<dbReference type="InterPro" id="IPR017853">
    <property type="entry name" value="GH"/>
</dbReference>
<dbReference type="FunFam" id="3.20.20.80:FF:000014">
    <property type="entry name" value="Alpha,alpha-phosphotrehalase"/>
    <property type="match status" value="1"/>
</dbReference>
<reference evidence="9 10" key="1">
    <citation type="submission" date="2019-08" db="EMBL/GenBank/DDBJ databases">
        <title>Bacillus genomes from the desert of Cuatro Cienegas, Coahuila.</title>
        <authorList>
            <person name="Olmedo-Alvarez G."/>
        </authorList>
    </citation>
    <scope>NUCLEOTIDE SEQUENCE [LARGE SCALE GENOMIC DNA]</scope>
    <source>
        <strain evidence="9 10">CH451a_14T</strain>
    </source>
</reference>
<comment type="similarity">
    <text evidence="2">Belongs to the glycosyl hydrolase 13 family.</text>
</comment>
<evidence type="ECO:0000256" key="7">
    <source>
        <dbReference type="ARBA" id="ARBA00038939"/>
    </source>
</evidence>
<proteinExistence type="inferred from homology"/>
<dbReference type="Gene3D" id="3.20.20.80">
    <property type="entry name" value="Glycosidases"/>
    <property type="match status" value="1"/>
</dbReference>
<evidence type="ECO:0000256" key="1">
    <source>
        <dbReference type="ARBA" id="ARBA00004496"/>
    </source>
</evidence>
<sequence length="558" mass="64387">MNKKWWKESVVYQIYPRSFMDSNGDGIGDLQGITSKLDYLKKLGIDVIWLSPVFKSPNDDNGYDISDYQDIMDEFGTMADWEELLAGIHGRGMKLMMDLVVNHSSDEHNWFVESRKSKDNQYRDYYIWRPGQDGQEPNNWTSFFSGSAWQYDGATDEYFLHLFSKKQPDLNWENPVLRNEIYDMMTWWLDKGVDGFRMDVINLISKADGLPSAPGGKKYDWGGEFFMNGPRVHEYLQEMNKEVLSKYDMITVGECPGASPQDAAQYANDEGTELNMIFTFEHMDLDSGPGGKWDVKPWKLADLKDVMTKWQKELEGKGWNSLYLNNHDQPRMVSRFGNDKEFRTESAKMLGTFLHMMQGTPYIYQGEELGMTNVQFDSLEEYNDIEIHNMYREKVTEGGEDHDTIMNAIYIKGRDNARTPMQWDSSENAGFTTGTPWLKVNPNYTNINAESALKDSDSVFHYYQRLIKLRKEHEIIVYGTYDLILEDDPAIYAYTRTLGDEKLVVMCNFTGEAAAFNLPEGIEHTSADVLIGNYDSSQEGTLSSVDLKPYEVRVYLLK</sequence>
<dbReference type="AlphaFoldDB" id="A0A5D4TC16"/>
<dbReference type="InterPro" id="IPR013780">
    <property type="entry name" value="Glyco_hydro_b"/>
</dbReference>
<evidence type="ECO:0000256" key="3">
    <source>
        <dbReference type="ARBA" id="ARBA00022490"/>
    </source>
</evidence>
<dbReference type="SUPFAM" id="SSF51445">
    <property type="entry name" value="(Trans)glycosidases"/>
    <property type="match status" value="1"/>
</dbReference>
<dbReference type="OrthoDB" id="9805159at2"/>
<dbReference type="Gene3D" id="2.60.40.1180">
    <property type="entry name" value="Golgi alpha-mannosidase II"/>
    <property type="match status" value="1"/>
</dbReference>
<comment type="catalytic activity">
    <reaction evidence="6">
        <text>Hydrolysis of (1-&gt;6)-alpha-D-glucosidic linkages in some oligosaccharides produced from starch and glycogen by alpha-amylase, and in isomaltose.</text>
        <dbReference type="EC" id="3.2.1.10"/>
    </reaction>
</comment>
<dbReference type="GO" id="GO:0004556">
    <property type="term" value="F:alpha-amylase activity"/>
    <property type="evidence" value="ECO:0007669"/>
    <property type="project" value="TreeGrafter"/>
</dbReference>
<dbReference type="NCBIfam" id="NF008183">
    <property type="entry name" value="PRK10933.1"/>
    <property type="match status" value="1"/>
</dbReference>
<evidence type="ECO:0000256" key="4">
    <source>
        <dbReference type="ARBA" id="ARBA00022801"/>
    </source>
</evidence>
<keyword evidence="4" id="KW-0378">Hydrolase</keyword>
<dbReference type="SMART" id="SM00642">
    <property type="entry name" value="Aamy"/>
    <property type="match status" value="1"/>
</dbReference>
<dbReference type="InterPro" id="IPR045857">
    <property type="entry name" value="O16G_dom_2"/>
</dbReference>
<dbReference type="PANTHER" id="PTHR10357:SF184">
    <property type="entry name" value="OLIGO-1,6-GLUCOSIDASE 1"/>
    <property type="match status" value="1"/>
</dbReference>
<dbReference type="PANTHER" id="PTHR10357">
    <property type="entry name" value="ALPHA-AMYLASE FAMILY MEMBER"/>
    <property type="match status" value="1"/>
</dbReference>
<evidence type="ECO:0000259" key="8">
    <source>
        <dbReference type="SMART" id="SM00642"/>
    </source>
</evidence>
<dbReference type="Gene3D" id="3.90.400.10">
    <property type="entry name" value="Oligo-1,6-glucosidase, Domain 2"/>
    <property type="match status" value="1"/>
</dbReference>
<dbReference type="Pfam" id="PF00128">
    <property type="entry name" value="Alpha-amylase"/>
    <property type="match status" value="1"/>
</dbReference>
<comment type="subcellular location">
    <subcellularLocation>
        <location evidence="1">Cytoplasm</location>
    </subcellularLocation>
</comment>
<dbReference type="InterPro" id="IPR006047">
    <property type="entry name" value="GH13_cat_dom"/>
</dbReference>
<dbReference type="GO" id="GO:0005737">
    <property type="term" value="C:cytoplasm"/>
    <property type="evidence" value="ECO:0007669"/>
    <property type="project" value="UniProtKB-SubCell"/>
</dbReference>
<organism evidence="9 10">
    <name type="scientific">Rossellomorea aquimaris</name>
    <dbReference type="NCBI Taxonomy" id="189382"/>
    <lineage>
        <taxon>Bacteria</taxon>
        <taxon>Bacillati</taxon>
        <taxon>Bacillota</taxon>
        <taxon>Bacilli</taxon>
        <taxon>Bacillales</taxon>
        <taxon>Bacillaceae</taxon>
        <taxon>Rossellomorea</taxon>
    </lineage>
</organism>
<dbReference type="CDD" id="cd11333">
    <property type="entry name" value="AmyAc_SI_OligoGlu_DGase"/>
    <property type="match status" value="1"/>
</dbReference>
<keyword evidence="5" id="KW-0326">Glycosidase</keyword>
<name>A0A5D4TC16_9BACI</name>
<dbReference type="GO" id="GO:0009313">
    <property type="term" value="P:oligosaccharide catabolic process"/>
    <property type="evidence" value="ECO:0007669"/>
    <property type="project" value="TreeGrafter"/>
</dbReference>
<protein>
    <recommendedName>
        <fullName evidence="7">oligo-1,6-glucosidase</fullName>
        <ecNumber evidence="7">3.2.1.10</ecNumber>
    </recommendedName>
</protein>
<evidence type="ECO:0000256" key="2">
    <source>
        <dbReference type="ARBA" id="ARBA00008061"/>
    </source>
</evidence>